<dbReference type="RefSeq" id="WP_064010007.1">
    <property type="nucleotide sequence ID" value="NZ_LUUG01000102.1"/>
</dbReference>
<dbReference type="InterPro" id="IPR012337">
    <property type="entry name" value="RNaseH-like_sf"/>
</dbReference>
<dbReference type="Proteomes" id="UP000078090">
    <property type="component" value="Unassembled WGS sequence"/>
</dbReference>
<evidence type="ECO:0000313" key="2">
    <source>
        <dbReference type="EMBL" id="OAH99590.1"/>
    </source>
</evidence>
<comment type="caution">
    <text evidence="2">The sequence shown here is derived from an EMBL/GenBank/DDBJ whole genome shotgun (WGS) entry which is preliminary data.</text>
</comment>
<reference evidence="2 3" key="1">
    <citation type="submission" date="2016-03" db="EMBL/GenBank/DDBJ databases">
        <authorList>
            <person name="Ploux O."/>
        </authorList>
    </citation>
    <scope>NUCLEOTIDE SEQUENCE [LARGE SCALE GENOMIC DNA]</scope>
    <source>
        <strain evidence="2 3">R-45363</strain>
    </source>
</reference>
<proteinExistence type="predicted"/>
<evidence type="ECO:0000313" key="3">
    <source>
        <dbReference type="Proteomes" id="UP000078090"/>
    </source>
</evidence>
<dbReference type="AlphaFoldDB" id="A0A177M1S3"/>
<dbReference type="EMBL" id="LUUG01000102">
    <property type="protein sequence ID" value="OAH99590.1"/>
    <property type="molecule type" value="Genomic_DNA"/>
</dbReference>
<dbReference type="InterPro" id="IPR047960">
    <property type="entry name" value="Transpos_IS1380"/>
</dbReference>
<dbReference type="SUPFAM" id="SSF53098">
    <property type="entry name" value="Ribonuclease H-like"/>
    <property type="match status" value="1"/>
</dbReference>
<evidence type="ECO:0000259" key="1">
    <source>
        <dbReference type="Pfam" id="PF13701"/>
    </source>
</evidence>
<accession>A0A177M1S3</accession>
<gene>
    <name evidence="2" type="ORF">A1332_19675</name>
</gene>
<sequence length="444" mass="50480">MKRFILEQSETEFYTSHSGLALVGLCLNRYGQLNQALEKGIPLRHGISHADIIKSSIGTLCLGKSDFEAIENHRNDDYFKAALSIQQVPSSARLRQRLDEHADALLPIVYQSNIDFLAHAQVPVTPLATGHVALDIDVYPMNNEKTRKEGVSRTYKGFDGYAPIALYLGKEGWCIGNELREGKQHCQYEFRYSLERGLVAAKRLTALPLLVRLDSGHDALDNRIDLHEADQVDFIIKWNPRKQDVEVWLAHAEQHGQWTAPREGKRVALFSVTEQHPRNGKTYTFRRVMQIIERSITPQGQQLLMPDIEIEGWWTSLDGAAHDDARIIALYRDHATAEQFHSEFKTDLDIERLPSGKFATNDLIMTLSAYSYNILRWIGLIGLLGEQSPIRHPAKRRRIKTVIQELMYLAARLIRSGHRLKLRFSQGCPGFIAFESTYAKLAVG</sequence>
<name>A0A177M1S3_METMH</name>
<dbReference type="InterPro" id="IPR025668">
    <property type="entry name" value="Tnp_DDE_dom"/>
</dbReference>
<protein>
    <submittedName>
        <fullName evidence="2">Transposase</fullName>
    </submittedName>
</protein>
<dbReference type="Pfam" id="PF13701">
    <property type="entry name" value="DDE_Tnp_1_4"/>
    <property type="match status" value="1"/>
</dbReference>
<dbReference type="NCBIfam" id="NF033539">
    <property type="entry name" value="transpos_IS1380"/>
    <property type="match status" value="1"/>
</dbReference>
<organism evidence="2 3">
    <name type="scientific">Methylomonas methanica</name>
    <dbReference type="NCBI Taxonomy" id="421"/>
    <lineage>
        <taxon>Bacteria</taxon>
        <taxon>Pseudomonadati</taxon>
        <taxon>Pseudomonadota</taxon>
        <taxon>Gammaproteobacteria</taxon>
        <taxon>Methylococcales</taxon>
        <taxon>Methylococcaceae</taxon>
        <taxon>Methylomonas</taxon>
    </lineage>
</organism>
<dbReference type="OrthoDB" id="9815173at2"/>
<feature type="domain" description="Transposase DDE" evidence="1">
    <location>
        <begin position="15"/>
        <end position="441"/>
    </location>
</feature>